<dbReference type="InterPro" id="IPR050109">
    <property type="entry name" value="HTH-type_TetR-like_transc_reg"/>
</dbReference>
<feature type="domain" description="HTH tetR-type" evidence="5">
    <location>
        <begin position="19"/>
        <end position="79"/>
    </location>
</feature>
<feature type="DNA-binding region" description="H-T-H motif" evidence="4">
    <location>
        <begin position="42"/>
        <end position="61"/>
    </location>
</feature>
<organism evidence="6 7">
    <name type="scientific">Methylovirgula ligni</name>
    <dbReference type="NCBI Taxonomy" id="569860"/>
    <lineage>
        <taxon>Bacteria</taxon>
        <taxon>Pseudomonadati</taxon>
        <taxon>Pseudomonadota</taxon>
        <taxon>Alphaproteobacteria</taxon>
        <taxon>Hyphomicrobiales</taxon>
        <taxon>Beijerinckiaceae</taxon>
        <taxon>Methylovirgula</taxon>
    </lineage>
</organism>
<dbReference type="PANTHER" id="PTHR30055:SF148">
    <property type="entry name" value="TETR-FAMILY TRANSCRIPTIONAL REGULATOR"/>
    <property type="match status" value="1"/>
</dbReference>
<keyword evidence="7" id="KW-1185">Reference proteome</keyword>
<proteinExistence type="predicted"/>
<dbReference type="Gene3D" id="1.10.357.10">
    <property type="entry name" value="Tetracycline Repressor, domain 2"/>
    <property type="match status" value="1"/>
</dbReference>
<accession>A0A3D9YUD7</accession>
<dbReference type="GO" id="GO:0000976">
    <property type="term" value="F:transcription cis-regulatory region binding"/>
    <property type="evidence" value="ECO:0007669"/>
    <property type="project" value="TreeGrafter"/>
</dbReference>
<comment type="caution">
    <text evidence="6">The sequence shown here is derived from an EMBL/GenBank/DDBJ whole genome shotgun (WGS) entry which is preliminary data.</text>
</comment>
<evidence type="ECO:0000313" key="6">
    <source>
        <dbReference type="EMBL" id="REF84532.1"/>
    </source>
</evidence>
<evidence type="ECO:0000256" key="4">
    <source>
        <dbReference type="PROSITE-ProRule" id="PRU00335"/>
    </source>
</evidence>
<dbReference type="Pfam" id="PF16859">
    <property type="entry name" value="TetR_C_11"/>
    <property type="match status" value="1"/>
</dbReference>
<dbReference type="PANTHER" id="PTHR30055">
    <property type="entry name" value="HTH-TYPE TRANSCRIPTIONAL REGULATOR RUTR"/>
    <property type="match status" value="1"/>
</dbReference>
<evidence type="ECO:0000259" key="5">
    <source>
        <dbReference type="PROSITE" id="PS50977"/>
    </source>
</evidence>
<dbReference type="Gene3D" id="1.10.10.60">
    <property type="entry name" value="Homeodomain-like"/>
    <property type="match status" value="1"/>
</dbReference>
<dbReference type="GO" id="GO:0003700">
    <property type="term" value="F:DNA-binding transcription factor activity"/>
    <property type="evidence" value="ECO:0007669"/>
    <property type="project" value="TreeGrafter"/>
</dbReference>
<dbReference type="AlphaFoldDB" id="A0A3D9YUD7"/>
<dbReference type="SUPFAM" id="SSF48498">
    <property type="entry name" value="Tetracyclin repressor-like, C-terminal domain"/>
    <property type="match status" value="1"/>
</dbReference>
<gene>
    <name evidence="6" type="ORF">DES32_2641</name>
</gene>
<dbReference type="InterPro" id="IPR036271">
    <property type="entry name" value="Tet_transcr_reg_TetR-rel_C_sf"/>
</dbReference>
<keyword evidence="3" id="KW-0804">Transcription</keyword>
<evidence type="ECO:0000256" key="1">
    <source>
        <dbReference type="ARBA" id="ARBA00023015"/>
    </source>
</evidence>
<dbReference type="Pfam" id="PF00440">
    <property type="entry name" value="TetR_N"/>
    <property type="match status" value="1"/>
</dbReference>
<dbReference type="EMBL" id="QUMO01000004">
    <property type="protein sequence ID" value="REF84532.1"/>
    <property type="molecule type" value="Genomic_DNA"/>
</dbReference>
<protein>
    <submittedName>
        <fullName evidence="6">TetR family transcriptional regulator</fullName>
    </submittedName>
</protein>
<dbReference type="Proteomes" id="UP000256900">
    <property type="component" value="Unassembled WGS sequence"/>
</dbReference>
<dbReference type="InterPro" id="IPR001647">
    <property type="entry name" value="HTH_TetR"/>
</dbReference>
<dbReference type="InterPro" id="IPR009057">
    <property type="entry name" value="Homeodomain-like_sf"/>
</dbReference>
<dbReference type="SUPFAM" id="SSF46689">
    <property type="entry name" value="Homeodomain-like"/>
    <property type="match status" value="1"/>
</dbReference>
<evidence type="ECO:0000313" key="7">
    <source>
        <dbReference type="Proteomes" id="UP000256900"/>
    </source>
</evidence>
<sequence>MNLKTEVMNETRTGRRRGAALEDAILDAAWDELVERGYSGLTLEGAAKRAGTSRPVLNRRWPSRLDLAAAALARYITSNPVSVPDLGAVRDELILLLRQLSDRGAPALIRLMLEMSEDLAAAGSSFSWLRSRVGDRSLVENILKRGVERGEIDPARLTPRIASLATDLARHEAIMRLDRIPDAVINEIVDEIFLPLVSPGRR</sequence>
<keyword evidence="1" id="KW-0805">Transcription regulation</keyword>
<keyword evidence="2 4" id="KW-0238">DNA-binding</keyword>
<dbReference type="InterPro" id="IPR011075">
    <property type="entry name" value="TetR_C"/>
</dbReference>
<reference evidence="6 7" key="1">
    <citation type="submission" date="2018-08" db="EMBL/GenBank/DDBJ databases">
        <title>Genomic Encyclopedia of Type Strains, Phase IV (KMG-IV): sequencing the most valuable type-strain genomes for metagenomic binning, comparative biology and taxonomic classification.</title>
        <authorList>
            <person name="Goeker M."/>
        </authorList>
    </citation>
    <scope>NUCLEOTIDE SEQUENCE [LARGE SCALE GENOMIC DNA]</scope>
    <source>
        <strain evidence="6 7">BW863</strain>
    </source>
</reference>
<evidence type="ECO:0000256" key="3">
    <source>
        <dbReference type="ARBA" id="ARBA00023163"/>
    </source>
</evidence>
<name>A0A3D9YUD7_9HYPH</name>
<dbReference type="RefSeq" id="WP_207206628.1">
    <property type="nucleotide sequence ID" value="NZ_CP025086.1"/>
</dbReference>
<evidence type="ECO:0000256" key="2">
    <source>
        <dbReference type="ARBA" id="ARBA00023125"/>
    </source>
</evidence>
<dbReference type="PROSITE" id="PS50977">
    <property type="entry name" value="HTH_TETR_2"/>
    <property type="match status" value="1"/>
</dbReference>